<feature type="transmembrane region" description="Helical" evidence="7">
    <location>
        <begin position="87"/>
        <end position="113"/>
    </location>
</feature>
<evidence type="ECO:0000256" key="4">
    <source>
        <dbReference type="ARBA" id="ARBA00022692"/>
    </source>
</evidence>
<feature type="non-terminal residue" evidence="9">
    <location>
        <position position="1"/>
    </location>
</feature>
<dbReference type="GO" id="GO:0005886">
    <property type="term" value="C:plasma membrane"/>
    <property type="evidence" value="ECO:0007669"/>
    <property type="project" value="UniProtKB-SubCell"/>
</dbReference>
<evidence type="ECO:0000259" key="8">
    <source>
        <dbReference type="Pfam" id="PF03176"/>
    </source>
</evidence>
<keyword evidence="6 7" id="KW-0472">Membrane</keyword>
<dbReference type="RefSeq" id="WP_149656649.1">
    <property type="nucleotide sequence ID" value="NZ_VTZN01000472.1"/>
</dbReference>
<dbReference type="InterPro" id="IPR050545">
    <property type="entry name" value="Mycobact_MmpL"/>
</dbReference>
<dbReference type="SUPFAM" id="SSF82866">
    <property type="entry name" value="Multidrug efflux transporter AcrB transmembrane domain"/>
    <property type="match status" value="1"/>
</dbReference>
<feature type="non-terminal residue" evidence="9">
    <location>
        <position position="220"/>
    </location>
</feature>
<feature type="domain" description="Membrane transport protein MMPL" evidence="8">
    <location>
        <begin position="1"/>
        <end position="220"/>
    </location>
</feature>
<feature type="transmembrane region" description="Helical" evidence="7">
    <location>
        <begin position="173"/>
        <end position="197"/>
    </location>
</feature>
<comment type="caution">
    <text evidence="9">The sequence shown here is derived from an EMBL/GenBank/DDBJ whole genome shotgun (WGS) entry which is preliminary data.</text>
</comment>
<keyword evidence="4 7" id="KW-0812">Transmembrane</keyword>
<dbReference type="EMBL" id="VTZN01000472">
    <property type="protein sequence ID" value="KAA1241556.1"/>
    <property type="molecule type" value="Genomic_DNA"/>
</dbReference>
<protein>
    <submittedName>
        <fullName evidence="9">MMPL family transporter</fullName>
    </submittedName>
</protein>
<proteinExistence type="inferred from homology"/>
<gene>
    <name evidence="9" type="ORF">F0Q45_26480</name>
</gene>
<keyword evidence="10" id="KW-1185">Reference proteome</keyword>
<organism evidence="9 10">
    <name type="scientific">Mycobacterium simiae</name>
    <name type="common">Mycobacterium habana</name>
    <dbReference type="NCBI Taxonomy" id="1784"/>
    <lineage>
        <taxon>Bacteria</taxon>
        <taxon>Bacillati</taxon>
        <taxon>Actinomycetota</taxon>
        <taxon>Actinomycetes</taxon>
        <taxon>Mycobacteriales</taxon>
        <taxon>Mycobacteriaceae</taxon>
        <taxon>Mycobacterium</taxon>
        <taxon>Mycobacterium simiae complex</taxon>
    </lineage>
</organism>
<evidence type="ECO:0000256" key="3">
    <source>
        <dbReference type="ARBA" id="ARBA00022475"/>
    </source>
</evidence>
<comment type="similarity">
    <text evidence="2">Belongs to the resistance-nodulation-cell division (RND) (TC 2.A.6) family. MmpL subfamily.</text>
</comment>
<dbReference type="Pfam" id="PF03176">
    <property type="entry name" value="MMPL"/>
    <property type="match status" value="1"/>
</dbReference>
<comment type="subcellular location">
    <subcellularLocation>
        <location evidence="1">Cell membrane</location>
        <topology evidence="1">Multi-pass membrane protein</topology>
    </subcellularLocation>
</comment>
<dbReference type="Gene3D" id="1.20.1640.10">
    <property type="entry name" value="Multidrug efflux transporter AcrB transmembrane domain"/>
    <property type="match status" value="1"/>
</dbReference>
<reference evidence="9 10" key="1">
    <citation type="submission" date="2019-09" db="EMBL/GenBank/DDBJ databases">
        <title>Report of infection by Mycobacterium simiae a patient suffering from pulmonary tuberculosis.</title>
        <authorList>
            <person name="Mohanty P.S."/>
            <person name="Bansal A.K."/>
            <person name="Singh H."/>
            <person name="Sharma S."/>
            <person name="Patil S.A."/>
            <person name="Upadhaya P."/>
            <person name="Singh P.K."/>
            <person name="Kumar D."/>
            <person name="Kumar S."/>
            <person name="Singh R.K."/>
            <person name="Chaudhary B."/>
        </authorList>
    </citation>
    <scope>NUCLEOTIDE SEQUENCE [LARGE SCALE GENOMIC DNA]</scope>
    <source>
        <strain evidence="9 10">JAL-560-SIM</strain>
    </source>
</reference>
<evidence type="ECO:0000256" key="2">
    <source>
        <dbReference type="ARBA" id="ARBA00010157"/>
    </source>
</evidence>
<name>A0A5B1AZZ7_MYCSI</name>
<keyword evidence="3" id="KW-1003">Cell membrane</keyword>
<feature type="transmembrane region" description="Helical" evidence="7">
    <location>
        <begin position="134"/>
        <end position="153"/>
    </location>
</feature>
<dbReference type="PANTHER" id="PTHR33406:SF6">
    <property type="entry name" value="MEMBRANE PROTEIN YDGH-RELATED"/>
    <property type="match status" value="1"/>
</dbReference>
<dbReference type="OrthoDB" id="2365435at2"/>
<dbReference type="InterPro" id="IPR004869">
    <property type="entry name" value="MMPL_dom"/>
</dbReference>
<dbReference type="PANTHER" id="PTHR33406">
    <property type="entry name" value="MEMBRANE PROTEIN MJ1562-RELATED"/>
    <property type="match status" value="1"/>
</dbReference>
<dbReference type="AlphaFoldDB" id="A0A5B1AZZ7"/>
<evidence type="ECO:0000313" key="10">
    <source>
        <dbReference type="Proteomes" id="UP000324701"/>
    </source>
</evidence>
<feature type="transmembrane region" description="Helical" evidence="7">
    <location>
        <begin position="35"/>
        <end position="54"/>
    </location>
</feature>
<dbReference type="Proteomes" id="UP000324701">
    <property type="component" value="Unassembled WGS sequence"/>
</dbReference>
<evidence type="ECO:0000313" key="9">
    <source>
        <dbReference type="EMBL" id="KAA1241556.1"/>
    </source>
</evidence>
<accession>A0A5B1AZZ7</accession>
<sequence>RKIVADTAAPRGITTYVTGAAALVSDMHNSGDKSMIKMTVTTVVVILIMLLLVYRSVITVVMLLLTVGMELTAARGVVALLGHAGAIGLSTFAVSLLTSLAIAAGTDYGIFIFGRYQEARQAGEDKETAFYTMYRGTAHVILGSGLTIAGATFCLKFTRMPYFETLGIPCSVGMLVAVLVALTLGPAVLSVGSRFGLFDPKRLIKVRGWRRVGTVVVRWP</sequence>
<evidence type="ECO:0000256" key="1">
    <source>
        <dbReference type="ARBA" id="ARBA00004651"/>
    </source>
</evidence>
<keyword evidence="5 7" id="KW-1133">Transmembrane helix</keyword>
<dbReference type="FunFam" id="1.20.1640.10:FF:000020">
    <property type="entry name" value="Transmembrane transport protein MmpL10"/>
    <property type="match status" value="1"/>
</dbReference>
<evidence type="ECO:0000256" key="5">
    <source>
        <dbReference type="ARBA" id="ARBA00022989"/>
    </source>
</evidence>
<evidence type="ECO:0000256" key="6">
    <source>
        <dbReference type="ARBA" id="ARBA00023136"/>
    </source>
</evidence>
<evidence type="ECO:0000256" key="7">
    <source>
        <dbReference type="SAM" id="Phobius"/>
    </source>
</evidence>